<dbReference type="Pfam" id="PF13476">
    <property type="entry name" value="AAA_23"/>
    <property type="match status" value="1"/>
</dbReference>
<accession>A0A2V3DWQ6</accession>
<dbReference type="RefSeq" id="WP_110106670.1">
    <property type="nucleotide sequence ID" value="NZ_JACBZZ010000001.1"/>
</dbReference>
<comment type="caution">
    <text evidence="5">The sequence shown here is derived from an EMBL/GenBank/DDBJ whole genome shotgun (WGS) entry which is preliminary data.</text>
</comment>
<reference evidence="5 6" key="1">
    <citation type="submission" date="2018-05" db="EMBL/GenBank/DDBJ databases">
        <title>Genetic diversity of glacier-inhabiting Cryobacterium bacteria in China and description of Cryobacterium mengkeensis sp. nov. and Arthrobacter glacialis sp. nov.</title>
        <authorList>
            <person name="Liu Q."/>
            <person name="Xin Y.-H."/>
        </authorList>
    </citation>
    <scope>NUCLEOTIDE SEQUENCE [LARGE SCALE GENOMIC DNA]</scope>
    <source>
        <strain evidence="5 6">GP3</strain>
    </source>
</reference>
<evidence type="ECO:0000256" key="2">
    <source>
        <dbReference type="ARBA" id="ARBA00011322"/>
    </source>
</evidence>
<comment type="similarity">
    <text evidence="1">Belongs to the SMC family. SbcC subfamily.</text>
</comment>
<organism evidence="5 6">
    <name type="scientific">Arthrobacter psychrochitiniphilus</name>
    <dbReference type="NCBI Taxonomy" id="291045"/>
    <lineage>
        <taxon>Bacteria</taxon>
        <taxon>Bacillati</taxon>
        <taxon>Actinomycetota</taxon>
        <taxon>Actinomycetes</taxon>
        <taxon>Micrococcales</taxon>
        <taxon>Micrococcaceae</taxon>
        <taxon>Arthrobacter</taxon>
    </lineage>
</organism>
<sequence length="1024" mass="108301">MRIHRLEIQAFGPFAGREIIDFDQLGAQGLFLLNGSTGAGKTSILDSIAYALYGTVPGARSNSANQLRSHHAAEGVGPEVLCEFTAGGRRLEVRRSPEWMRPVKRGSGTTREQASTQLREKNADGWEVKSTRNDEAAGEIQQLLGMNMAQFTKVVLLAQGEFAAFLRATAADRQALLQRLFGTDVYEGVENRLAAESRTAQGAVATGMAELLAKEELARSQSRSVLAAYAAQLAQAKEGGQAPETAEPVELHGMELFASLGEQLERALTLAQAHAQTSQEESEALVTSVAEEQNRRTRHQQLVQAVAEQERLAGLADEEAQWRHSLELHHQGQVLAAVVTAAAKSARESTQAQEAAARAATVFDSNPVAAALLGQPGATASIEDLQTLDKELIRQLAAVDRALPDETRHAGKSAALAKNEKALADALTQRQQQDAAATAARARLTEVQDRAETLRAGAVDVEHAEQAATAAKTLVGTIEEYQAHCVELVQLEDAEREARDKSLNCRQSWLEAIESRLSQAAGELAATLVEGEPCQVCGSTVHPAPSPLAAAGADLLKAERAAKKLSDTAEAAAKDAGTRLAQARSALAVLAERGGEGELAKAQDAVVQRRQAHQEAKAGAAERDALHQEAGELQERLEQAREGVVAAAGQAASLSAAQAALAEEIADLGQQLELAQDGYTSLAQRRVAVLAAQQPGEELLVALRKKAAAMTTAQDAGAALEKDLEGSVFADASGVQAALLAPGTAAALDEKIKDHAKAVAVNTDRLATAEMLAARAETVVVLGDNELAALAQQSRVAVQLAKTAELAAGMARSAATEVRLTQADFMALEEGVAPLREKAKMLLGLAEAVRGQGENKYKMTLSSYVLTARLEQVAQAASVRLATMSDARYTLRHSDAKKGNQKSGLGLEVVDEWTGISRDTATLSGGESFMASLSLALGLSDVVQYESGGLDIETLFVDEGFGSLDEQSLEQVMDALEGLRDGGRMVGLVSHVAEMKQRIPVHLHVHKGRHGSTVELKMAGAQAS</sequence>
<dbReference type="PANTHER" id="PTHR32114">
    <property type="entry name" value="ABC TRANSPORTER ABCH.3"/>
    <property type="match status" value="1"/>
</dbReference>
<comment type="subunit">
    <text evidence="2">Heterodimer of SbcC and SbcD.</text>
</comment>
<evidence type="ECO:0000256" key="1">
    <source>
        <dbReference type="ARBA" id="ARBA00006930"/>
    </source>
</evidence>
<dbReference type="SUPFAM" id="SSF52540">
    <property type="entry name" value="P-loop containing nucleoside triphosphate hydrolases"/>
    <property type="match status" value="1"/>
</dbReference>
<proteinExistence type="inferred from homology"/>
<dbReference type="OrthoDB" id="9795626at2"/>
<dbReference type="Gene3D" id="3.40.50.300">
    <property type="entry name" value="P-loop containing nucleotide triphosphate hydrolases"/>
    <property type="match status" value="2"/>
</dbReference>
<evidence type="ECO:0000313" key="6">
    <source>
        <dbReference type="Proteomes" id="UP000246303"/>
    </source>
</evidence>
<evidence type="ECO:0000259" key="4">
    <source>
        <dbReference type="Pfam" id="PF13476"/>
    </source>
</evidence>
<dbReference type="Pfam" id="PF13558">
    <property type="entry name" value="SbcC_Walker_B"/>
    <property type="match status" value="1"/>
</dbReference>
<dbReference type="EMBL" id="QHLZ01000007">
    <property type="protein sequence ID" value="PXA65008.1"/>
    <property type="molecule type" value="Genomic_DNA"/>
</dbReference>
<evidence type="ECO:0000313" key="5">
    <source>
        <dbReference type="EMBL" id="PXA65008.1"/>
    </source>
</evidence>
<dbReference type="GO" id="GO:0016887">
    <property type="term" value="F:ATP hydrolysis activity"/>
    <property type="evidence" value="ECO:0007669"/>
    <property type="project" value="InterPro"/>
</dbReference>
<protein>
    <recommendedName>
        <fullName evidence="3">Nuclease SbcCD subunit C</fullName>
    </recommendedName>
</protein>
<dbReference type="GO" id="GO:0006302">
    <property type="term" value="P:double-strand break repair"/>
    <property type="evidence" value="ECO:0007669"/>
    <property type="project" value="InterPro"/>
</dbReference>
<evidence type="ECO:0000256" key="3">
    <source>
        <dbReference type="ARBA" id="ARBA00013368"/>
    </source>
</evidence>
<dbReference type="InterPro" id="IPR027417">
    <property type="entry name" value="P-loop_NTPase"/>
</dbReference>
<gene>
    <name evidence="5" type="ORF">CVS29_12555</name>
</gene>
<dbReference type="PANTHER" id="PTHR32114:SF2">
    <property type="entry name" value="ABC TRANSPORTER ABCH.3"/>
    <property type="match status" value="1"/>
</dbReference>
<feature type="domain" description="Rad50/SbcC-type AAA" evidence="4">
    <location>
        <begin position="5"/>
        <end position="184"/>
    </location>
</feature>
<dbReference type="Proteomes" id="UP000246303">
    <property type="component" value="Unassembled WGS sequence"/>
</dbReference>
<keyword evidence="6" id="KW-1185">Reference proteome</keyword>
<name>A0A2V3DWQ6_9MICC</name>
<dbReference type="AlphaFoldDB" id="A0A2V3DWQ6"/>
<dbReference type="InterPro" id="IPR038729">
    <property type="entry name" value="Rad50/SbcC_AAA"/>
</dbReference>